<feature type="domain" description="Glycosyltransferase 2-like" evidence="4">
    <location>
        <begin position="10"/>
        <end position="123"/>
    </location>
</feature>
<dbReference type="InterPro" id="IPR029044">
    <property type="entry name" value="Nucleotide-diphossugar_trans"/>
</dbReference>
<comment type="caution">
    <text evidence="5">The sequence shown here is derived from an EMBL/GenBank/DDBJ whole genome shotgun (WGS) entry which is preliminary data.</text>
</comment>
<dbReference type="RefSeq" id="WP_183970102.1">
    <property type="nucleotide sequence ID" value="NZ_BAABBZ010000052.1"/>
</dbReference>
<protein>
    <recommendedName>
        <fullName evidence="4">Glycosyltransferase 2-like domain-containing protein</fullName>
    </recommendedName>
</protein>
<dbReference type="Gene3D" id="3.90.550.10">
    <property type="entry name" value="Spore Coat Polysaccharide Biosynthesis Protein SpsA, Chain A"/>
    <property type="match status" value="1"/>
</dbReference>
<dbReference type="EMBL" id="JACIEJ010000020">
    <property type="protein sequence ID" value="MBB3988345.1"/>
    <property type="molecule type" value="Genomic_DNA"/>
</dbReference>
<dbReference type="GO" id="GO:0016757">
    <property type="term" value="F:glycosyltransferase activity"/>
    <property type="evidence" value="ECO:0007669"/>
    <property type="project" value="UniProtKB-KW"/>
</dbReference>
<dbReference type="SUPFAM" id="SSF53448">
    <property type="entry name" value="Nucleotide-diphospho-sugar transferases"/>
    <property type="match status" value="1"/>
</dbReference>
<organism evidence="5 6">
    <name type="scientific">Sagittula marina</name>
    <dbReference type="NCBI Taxonomy" id="943940"/>
    <lineage>
        <taxon>Bacteria</taxon>
        <taxon>Pseudomonadati</taxon>
        <taxon>Pseudomonadota</taxon>
        <taxon>Alphaproteobacteria</taxon>
        <taxon>Rhodobacterales</taxon>
        <taxon>Roseobacteraceae</taxon>
        <taxon>Sagittula</taxon>
    </lineage>
</organism>
<reference evidence="5 6" key="1">
    <citation type="submission" date="2020-08" db="EMBL/GenBank/DDBJ databases">
        <title>Genomic Encyclopedia of Type Strains, Phase IV (KMG-IV): sequencing the most valuable type-strain genomes for metagenomic binning, comparative biology and taxonomic classification.</title>
        <authorList>
            <person name="Goeker M."/>
        </authorList>
    </citation>
    <scope>NUCLEOTIDE SEQUENCE [LARGE SCALE GENOMIC DNA]</scope>
    <source>
        <strain evidence="5 6">DSM 102235</strain>
    </source>
</reference>
<dbReference type="PANTHER" id="PTHR43685:SF5">
    <property type="entry name" value="GLYCOSYLTRANSFERASE EPSE-RELATED"/>
    <property type="match status" value="1"/>
</dbReference>
<name>A0A7W6DSE1_9RHOB</name>
<dbReference type="InterPro" id="IPR050834">
    <property type="entry name" value="Glycosyltransf_2"/>
</dbReference>
<evidence type="ECO:0000313" key="6">
    <source>
        <dbReference type="Proteomes" id="UP000541426"/>
    </source>
</evidence>
<evidence type="ECO:0000256" key="2">
    <source>
        <dbReference type="ARBA" id="ARBA00022676"/>
    </source>
</evidence>
<dbReference type="Proteomes" id="UP000541426">
    <property type="component" value="Unassembled WGS sequence"/>
</dbReference>
<accession>A0A7W6DSE1</accession>
<dbReference type="InterPro" id="IPR001173">
    <property type="entry name" value="Glyco_trans_2-like"/>
</dbReference>
<dbReference type="Pfam" id="PF00535">
    <property type="entry name" value="Glycos_transf_2"/>
    <property type="match status" value="1"/>
</dbReference>
<evidence type="ECO:0000256" key="1">
    <source>
        <dbReference type="ARBA" id="ARBA00006739"/>
    </source>
</evidence>
<gene>
    <name evidence="5" type="ORF">GGQ68_004702</name>
</gene>
<proteinExistence type="inferred from homology"/>
<sequence length="311" mass="33441">MTDDHLPAVTILMACHQGAAHLEAQLASIAAQEGVDWRLVASDDGSTDGTRAILERFRADHPSRVILRQGPSHGSPWGAAAHFLDLLCDPTLSDGPVALSDQDDVWYPDKLKQALLYLETAPPGPAAYSARSRHVRADGTPLGLSRSYRGGPSCGNALVENRLSGHATVLNAQAVALVRAVGPVPVPYHDWWLYLLITGAGGTVINDPVARLEYRQHGDNVLGAPRGLAARLARMAVVLGRDGPILQAANRTALRQAHPHLKPEARALLQAIDTAPRYGPARARALRRFGVQRHDYVADAFLWLVAALGRV</sequence>
<keyword evidence="6" id="KW-1185">Reference proteome</keyword>
<evidence type="ECO:0000256" key="3">
    <source>
        <dbReference type="ARBA" id="ARBA00022679"/>
    </source>
</evidence>
<keyword evidence="2" id="KW-0328">Glycosyltransferase</keyword>
<evidence type="ECO:0000259" key="4">
    <source>
        <dbReference type="Pfam" id="PF00535"/>
    </source>
</evidence>
<comment type="similarity">
    <text evidence="1">Belongs to the glycosyltransferase 2 family.</text>
</comment>
<dbReference type="AlphaFoldDB" id="A0A7W6DSE1"/>
<dbReference type="PANTHER" id="PTHR43685">
    <property type="entry name" value="GLYCOSYLTRANSFERASE"/>
    <property type="match status" value="1"/>
</dbReference>
<keyword evidence="3" id="KW-0808">Transferase</keyword>
<evidence type="ECO:0000313" key="5">
    <source>
        <dbReference type="EMBL" id="MBB3988345.1"/>
    </source>
</evidence>